<dbReference type="InterPro" id="IPR015421">
    <property type="entry name" value="PyrdxlP-dep_Trfase_major"/>
</dbReference>
<organism evidence="7 8">
    <name type="scientific">Alistipes finegoldii</name>
    <dbReference type="NCBI Taxonomy" id="214856"/>
    <lineage>
        <taxon>Bacteria</taxon>
        <taxon>Pseudomonadati</taxon>
        <taxon>Bacteroidota</taxon>
        <taxon>Bacteroidia</taxon>
        <taxon>Bacteroidales</taxon>
        <taxon>Rikenellaceae</taxon>
        <taxon>Alistipes</taxon>
    </lineage>
</organism>
<dbReference type="GO" id="GO:0003961">
    <property type="term" value="F:O-acetylhomoserine aminocarboxypropyltransferase activity"/>
    <property type="evidence" value="ECO:0007669"/>
    <property type="project" value="TreeGrafter"/>
</dbReference>
<dbReference type="AlphaFoldDB" id="A0AA37KSK0"/>
<dbReference type="RefSeq" id="WP_014776558.1">
    <property type="nucleotide sequence ID" value="NZ_AP025581.1"/>
</dbReference>
<evidence type="ECO:0000313" key="7">
    <source>
        <dbReference type="EMBL" id="GKI19473.1"/>
    </source>
</evidence>
<gene>
    <name evidence="7" type="primary">cysD</name>
    <name evidence="7" type="ORF">CE91St16_23810</name>
</gene>
<dbReference type="GO" id="GO:0030170">
    <property type="term" value="F:pyridoxal phosphate binding"/>
    <property type="evidence" value="ECO:0007669"/>
    <property type="project" value="InterPro"/>
</dbReference>
<dbReference type="OMA" id="NAFQIIQ"/>
<keyword evidence="4 5" id="KW-0663">Pyridoxal phosphate</keyword>
<dbReference type="CDD" id="cd00614">
    <property type="entry name" value="CGS_like"/>
    <property type="match status" value="1"/>
</dbReference>
<dbReference type="PIRSF" id="PIRSF001434">
    <property type="entry name" value="CGS"/>
    <property type="match status" value="1"/>
</dbReference>
<dbReference type="NCBIfam" id="TIGR01326">
    <property type="entry name" value="OAH_OAS_sulfhy"/>
    <property type="match status" value="1"/>
</dbReference>
<evidence type="ECO:0000256" key="4">
    <source>
        <dbReference type="ARBA" id="ARBA00022898"/>
    </source>
</evidence>
<protein>
    <submittedName>
        <fullName evidence="7">O-acetylhomoserine (Thiol)-lyase</fullName>
    </submittedName>
</protein>
<comment type="cofactor">
    <cofactor evidence="1 6">
        <name>pyridoxal 5'-phosphate</name>
        <dbReference type="ChEBI" id="CHEBI:597326"/>
    </cofactor>
</comment>
<keyword evidence="3" id="KW-0808">Transferase</keyword>
<dbReference type="PANTHER" id="PTHR43797">
    <property type="entry name" value="HOMOCYSTEINE/CYSTEINE SYNTHASE"/>
    <property type="match status" value="1"/>
</dbReference>
<evidence type="ECO:0000256" key="2">
    <source>
        <dbReference type="ARBA" id="ARBA00009077"/>
    </source>
</evidence>
<dbReference type="GO" id="GO:0006535">
    <property type="term" value="P:cysteine biosynthetic process from serine"/>
    <property type="evidence" value="ECO:0007669"/>
    <property type="project" value="TreeGrafter"/>
</dbReference>
<dbReference type="SUPFAM" id="SSF53383">
    <property type="entry name" value="PLP-dependent transferases"/>
    <property type="match status" value="1"/>
</dbReference>
<dbReference type="InterPro" id="IPR006235">
    <property type="entry name" value="OAc-hSer/O-AcSer_sulfhydrylase"/>
</dbReference>
<comment type="similarity">
    <text evidence="2 6">Belongs to the trans-sulfuration enzymes family.</text>
</comment>
<dbReference type="Pfam" id="PF01053">
    <property type="entry name" value="Cys_Met_Meta_PP"/>
    <property type="match status" value="1"/>
</dbReference>
<dbReference type="Gene3D" id="3.40.640.10">
    <property type="entry name" value="Type I PLP-dependent aspartate aminotransferase-like (Major domain)"/>
    <property type="match status" value="1"/>
</dbReference>
<dbReference type="FunFam" id="3.40.640.10:FF:000035">
    <property type="entry name" value="O-succinylhomoserine sulfhydrylase"/>
    <property type="match status" value="1"/>
</dbReference>
<evidence type="ECO:0000313" key="8">
    <source>
        <dbReference type="Proteomes" id="UP001055105"/>
    </source>
</evidence>
<evidence type="ECO:0000256" key="1">
    <source>
        <dbReference type="ARBA" id="ARBA00001933"/>
    </source>
</evidence>
<reference evidence="7" key="1">
    <citation type="submission" date="2022-01" db="EMBL/GenBank/DDBJ databases">
        <title>Novel bile acid biosynthetic pathways are enriched in the microbiome of centenarians.</title>
        <authorList>
            <person name="Sato Y."/>
            <person name="Atarashi K."/>
            <person name="Plichta R.D."/>
            <person name="Arai Y."/>
            <person name="Sasajima S."/>
            <person name="Kearney M.S."/>
            <person name="Suda W."/>
            <person name="Takeshita K."/>
            <person name="Sasaki T."/>
            <person name="Okamoto S."/>
            <person name="Skelly N.A."/>
            <person name="Okamura Y."/>
            <person name="Vlamakis H."/>
            <person name="Li Y."/>
            <person name="Tanoue T."/>
            <person name="Takei H."/>
            <person name="Nittono H."/>
            <person name="Narushima S."/>
            <person name="Irie J."/>
            <person name="Itoh H."/>
            <person name="Moriya K."/>
            <person name="Sugiura Y."/>
            <person name="Suematsu M."/>
            <person name="Moritoki N."/>
            <person name="Shibata S."/>
            <person name="Littman R.D."/>
            <person name="Fischbach A.M."/>
            <person name="Uwamino Y."/>
            <person name="Inoue T."/>
            <person name="Honda A."/>
            <person name="Hattori M."/>
            <person name="Murai T."/>
            <person name="Xavier J.R."/>
            <person name="Hirose N."/>
            <person name="Honda K."/>
        </authorList>
    </citation>
    <scope>NUCLEOTIDE SEQUENCE</scope>
    <source>
        <strain evidence="7">CE91-St16</strain>
    </source>
</reference>
<evidence type="ECO:0000256" key="5">
    <source>
        <dbReference type="PIRSR" id="PIRSR001434-2"/>
    </source>
</evidence>
<name>A0AA37KSK0_9BACT</name>
<dbReference type="EMBL" id="BQOL01000001">
    <property type="protein sequence ID" value="GKI19473.1"/>
    <property type="molecule type" value="Genomic_DNA"/>
</dbReference>
<dbReference type="GO" id="GO:0005737">
    <property type="term" value="C:cytoplasm"/>
    <property type="evidence" value="ECO:0007669"/>
    <property type="project" value="TreeGrafter"/>
</dbReference>
<dbReference type="Gene3D" id="3.90.1150.10">
    <property type="entry name" value="Aspartate Aminotransferase, domain 1"/>
    <property type="match status" value="1"/>
</dbReference>
<evidence type="ECO:0000256" key="6">
    <source>
        <dbReference type="RuleBase" id="RU362118"/>
    </source>
</evidence>
<accession>A0AA37KSK0</accession>
<dbReference type="InterPro" id="IPR000277">
    <property type="entry name" value="Cys/Met-Metab_PyrdxlP-dep_enz"/>
</dbReference>
<dbReference type="GO" id="GO:0019346">
    <property type="term" value="P:transsulfuration"/>
    <property type="evidence" value="ECO:0007669"/>
    <property type="project" value="InterPro"/>
</dbReference>
<dbReference type="PANTHER" id="PTHR43797:SF2">
    <property type="entry name" value="HOMOCYSTEINE_CYSTEINE SYNTHASE"/>
    <property type="match status" value="1"/>
</dbReference>
<feature type="modified residue" description="N6-(pyridoxal phosphate)lysine" evidence="5">
    <location>
        <position position="210"/>
    </location>
</feature>
<evidence type="ECO:0000256" key="3">
    <source>
        <dbReference type="ARBA" id="ARBA00022679"/>
    </source>
</evidence>
<dbReference type="InterPro" id="IPR015424">
    <property type="entry name" value="PyrdxlP-dep_Trfase"/>
</dbReference>
<sequence>MTPKNYRFETLQVHAGQQPDPVTGSRALPIYQTTSYVFDSAEQGAARFALREEGNIYTRLSNPTTSVFEERMAALEGGTAAVAAASGMAAQYLAFSNLVEAGDNIVSTSFLYGGTFSQFKHTFARIGVEVRFAQGDDIRSIASLMDDRTKAVYLETIGNPEFNVPDFEPIVALAHKHGIAVVTDNTFGAGGFLCRPIEWGVNVVTHSATKWIGGHGTSLGGVVVDGGNFDWGNGRYPLLSEPSEGYHGFNFWKECGKTAFATRTRCEGLRDIGPCISPFNAFLLTQGLETLSLRVQRSVDNALAVAEWLEKHPKIEHVSYPGLKSSKYHTLAKKYLRNGFGGVLTFRVKGSAEQASKIVDNLGLISHLANVGDAKTLLIHPASTTHAQLGEQELAASGVYPNLLRLSLGIEHIDDIKEDLNEALKHL</sequence>
<dbReference type="GO" id="GO:0071269">
    <property type="term" value="P:L-homocysteine biosynthetic process"/>
    <property type="evidence" value="ECO:0007669"/>
    <property type="project" value="TreeGrafter"/>
</dbReference>
<dbReference type="GO" id="GO:0004124">
    <property type="term" value="F:cysteine synthase activity"/>
    <property type="evidence" value="ECO:0007669"/>
    <property type="project" value="TreeGrafter"/>
</dbReference>
<proteinExistence type="inferred from homology"/>
<dbReference type="InterPro" id="IPR015422">
    <property type="entry name" value="PyrdxlP-dep_Trfase_small"/>
</dbReference>
<comment type="caution">
    <text evidence="7">The sequence shown here is derived from an EMBL/GenBank/DDBJ whole genome shotgun (WGS) entry which is preliminary data.</text>
</comment>
<dbReference type="Proteomes" id="UP001055105">
    <property type="component" value="Unassembled WGS sequence"/>
</dbReference>